<comment type="caution">
    <text evidence="7">The sequence shown here is derived from an EMBL/GenBank/DDBJ whole genome shotgun (WGS) entry which is preliminary data.</text>
</comment>
<evidence type="ECO:0000256" key="1">
    <source>
        <dbReference type="ARBA" id="ARBA00008056"/>
    </source>
</evidence>
<dbReference type="PANTHER" id="PTHR10209:SF884">
    <property type="entry name" value="1-AMINOCYCLOPROPANE-1-CARBOXYLATE OXIDASE HOMOLOG 1-LIKE"/>
    <property type="match status" value="1"/>
</dbReference>
<dbReference type="EMBL" id="QGNW01002022">
    <property type="protein sequence ID" value="RVW26271.1"/>
    <property type="molecule type" value="Genomic_DNA"/>
</dbReference>
<reference evidence="7 8" key="1">
    <citation type="journal article" date="2018" name="PLoS Genet.">
        <title>Population sequencing reveals clonal diversity and ancestral inbreeding in the grapevine cultivar Chardonnay.</title>
        <authorList>
            <person name="Roach M.J."/>
            <person name="Johnson D.L."/>
            <person name="Bohlmann J."/>
            <person name="van Vuuren H.J."/>
            <person name="Jones S.J."/>
            <person name="Pretorius I.S."/>
            <person name="Schmidt S.A."/>
            <person name="Borneman A.R."/>
        </authorList>
    </citation>
    <scope>NUCLEOTIDE SEQUENCE [LARGE SCALE GENOMIC DNA]</scope>
    <source>
        <strain evidence="8">cv. Chardonnay</strain>
        <tissue evidence="7">Leaf</tissue>
    </source>
</reference>
<evidence type="ECO:0000256" key="5">
    <source>
        <dbReference type="RuleBase" id="RU003682"/>
    </source>
</evidence>
<dbReference type="InterPro" id="IPR027443">
    <property type="entry name" value="IPNS-like_sf"/>
</dbReference>
<dbReference type="SUPFAM" id="SSF51197">
    <property type="entry name" value="Clavaminate synthase-like"/>
    <property type="match status" value="1"/>
</dbReference>
<organism evidence="7 8">
    <name type="scientific">Vitis vinifera</name>
    <name type="common">Grape</name>
    <dbReference type="NCBI Taxonomy" id="29760"/>
    <lineage>
        <taxon>Eukaryota</taxon>
        <taxon>Viridiplantae</taxon>
        <taxon>Streptophyta</taxon>
        <taxon>Embryophyta</taxon>
        <taxon>Tracheophyta</taxon>
        <taxon>Spermatophyta</taxon>
        <taxon>Magnoliopsida</taxon>
        <taxon>eudicotyledons</taxon>
        <taxon>Gunneridae</taxon>
        <taxon>Pentapetalae</taxon>
        <taxon>rosids</taxon>
        <taxon>Vitales</taxon>
        <taxon>Vitaceae</taxon>
        <taxon>Viteae</taxon>
        <taxon>Vitis</taxon>
    </lineage>
</organism>
<keyword evidence="4 5" id="KW-0408">Iron</keyword>
<evidence type="ECO:0000256" key="4">
    <source>
        <dbReference type="ARBA" id="ARBA00023004"/>
    </source>
</evidence>
<dbReference type="Proteomes" id="UP000288805">
    <property type="component" value="Unassembled WGS sequence"/>
</dbReference>
<feature type="domain" description="Fe2OG dioxygenase" evidence="6">
    <location>
        <begin position="246"/>
        <end position="345"/>
    </location>
</feature>
<dbReference type="PRINTS" id="PR00682">
    <property type="entry name" value="IPNSYNTHASE"/>
</dbReference>
<comment type="similarity">
    <text evidence="1 5">Belongs to the iron/ascorbate-dependent oxidoreductase family.</text>
</comment>
<dbReference type="InterPro" id="IPR026992">
    <property type="entry name" value="DIOX_N"/>
</dbReference>
<dbReference type="InterPro" id="IPR044861">
    <property type="entry name" value="IPNS-like_FE2OG_OXY"/>
</dbReference>
<dbReference type="InterPro" id="IPR005123">
    <property type="entry name" value="Oxoglu/Fe-dep_dioxygenase_dom"/>
</dbReference>
<evidence type="ECO:0000256" key="2">
    <source>
        <dbReference type="ARBA" id="ARBA00022723"/>
    </source>
</evidence>
<dbReference type="PANTHER" id="PTHR10209">
    <property type="entry name" value="OXIDOREDUCTASE, 2OG-FE II OXYGENASE FAMILY PROTEIN"/>
    <property type="match status" value="1"/>
</dbReference>
<dbReference type="Pfam" id="PF03171">
    <property type="entry name" value="2OG-FeII_Oxy"/>
    <property type="match status" value="1"/>
</dbReference>
<dbReference type="AlphaFoldDB" id="A0A438CSU5"/>
<accession>A0A438CSU5</accession>
<dbReference type="GO" id="GO:0051213">
    <property type="term" value="F:dioxygenase activity"/>
    <property type="evidence" value="ECO:0007669"/>
    <property type="project" value="UniProtKB-ARBA"/>
</dbReference>
<keyword evidence="2 5" id="KW-0479">Metal-binding</keyword>
<evidence type="ECO:0000313" key="8">
    <source>
        <dbReference type="Proteomes" id="UP000288805"/>
    </source>
</evidence>
<keyword evidence="3 5" id="KW-0560">Oxidoreductase</keyword>
<proteinExistence type="inferred from homology"/>
<gene>
    <name evidence="7" type="primary">VvCHDh000515_25</name>
    <name evidence="7" type="ORF">CK203_105948</name>
</gene>
<dbReference type="PROSITE" id="PS51471">
    <property type="entry name" value="FE2OG_OXY"/>
    <property type="match status" value="1"/>
</dbReference>
<dbReference type="Gene3D" id="2.60.120.330">
    <property type="entry name" value="B-lactam Antibiotic, Isopenicillin N Synthase, Chain"/>
    <property type="match status" value="1"/>
</dbReference>
<dbReference type="Pfam" id="PF14226">
    <property type="entry name" value="DIOX_N"/>
    <property type="match status" value="1"/>
</dbReference>
<dbReference type="GO" id="GO:0046872">
    <property type="term" value="F:metal ion binding"/>
    <property type="evidence" value="ECO:0007669"/>
    <property type="project" value="UniProtKB-KW"/>
</dbReference>
<protein>
    <submittedName>
        <fullName evidence="7">1-aminocyclopropane-1-carboxylate oxidase-like 1</fullName>
    </submittedName>
</protein>
<name>A0A438CSU5_VITVI</name>
<sequence length="397" mass="44769">MEERMKTSAAGESSAMSVLDYDRTKELKAFDDTKEGVKGLVDAGVVNIPKIFMRPPDELAEKRDCHQNDIKVPVVDMSGVQKGDRHREIVEEVRIASEEWGFFQVVNHGIPSNVLEEMVNGIRVFNEQDPEVKKEYYSRDMMRKVKFNSNYDLYHSRAANWRDTLTISLTSDGLDPQELPAICRRRLEPWASRTLLQSSGSWAMVLEATTEYIKHVMKLGDVLFELLSEALGLKPDHLRAMGYTEGSSTMVCHYYPACPEPELTMGTSKHTDPATLTILLQDQIGGLQVFHENQWAEVHPIAGSLVINIGDFLQVMSNGKLKSVYHRVVANHVGPRISTAYFFSGARTEPAKLCGPLKELISEENPPVYRDFLVAEYIGKFMSKGLDDDSGLDYFKL</sequence>
<evidence type="ECO:0000256" key="3">
    <source>
        <dbReference type="ARBA" id="ARBA00023002"/>
    </source>
</evidence>
<evidence type="ECO:0000313" key="7">
    <source>
        <dbReference type="EMBL" id="RVW26271.1"/>
    </source>
</evidence>
<evidence type="ECO:0000259" key="6">
    <source>
        <dbReference type="PROSITE" id="PS51471"/>
    </source>
</evidence>